<accession>A0A1T1HFM7</accession>
<evidence type="ECO:0000256" key="1">
    <source>
        <dbReference type="HAMAP-Rule" id="MF_00715"/>
    </source>
</evidence>
<comment type="caution">
    <text evidence="3">The sequence shown here is derived from an EMBL/GenBank/DDBJ whole genome shotgun (WGS) entry which is preliminary data.</text>
</comment>
<organism evidence="3 4">
    <name type="scientific">Oceanospirillum linum</name>
    <dbReference type="NCBI Taxonomy" id="966"/>
    <lineage>
        <taxon>Bacteria</taxon>
        <taxon>Pseudomonadati</taxon>
        <taxon>Pseudomonadota</taxon>
        <taxon>Gammaproteobacteria</taxon>
        <taxon>Oceanospirillales</taxon>
        <taxon>Oceanospirillaceae</taxon>
        <taxon>Oceanospirillum</taxon>
    </lineage>
</organism>
<sequence length="72" mass="8442">MPEDRIDELEIKLAFQDDTIEALNKVITEQDKRIQLLEESIRQVYNELKEKGDQDSAGIENFDPARELPPHY</sequence>
<dbReference type="PANTHER" id="PTHR36508">
    <property type="entry name" value="PROTEIN SLYX"/>
    <property type="match status" value="1"/>
</dbReference>
<dbReference type="Pfam" id="PF04102">
    <property type="entry name" value="SlyX"/>
    <property type="match status" value="1"/>
</dbReference>
<dbReference type="PANTHER" id="PTHR36508:SF1">
    <property type="entry name" value="PROTEIN SLYX"/>
    <property type="match status" value="1"/>
</dbReference>
<protein>
    <recommendedName>
        <fullName evidence="1">Protein SlyX homolog</fullName>
    </recommendedName>
</protein>
<evidence type="ECO:0000313" key="4">
    <source>
        <dbReference type="Proteomes" id="UP000190064"/>
    </source>
</evidence>
<dbReference type="STRING" id="966.BTA35_0203985"/>
<evidence type="ECO:0000313" key="3">
    <source>
        <dbReference type="EMBL" id="OOV88654.1"/>
    </source>
</evidence>
<dbReference type="Gene3D" id="1.20.5.300">
    <property type="match status" value="1"/>
</dbReference>
<feature type="region of interest" description="Disordered" evidence="2">
    <location>
        <begin position="49"/>
        <end position="72"/>
    </location>
</feature>
<dbReference type="HAMAP" id="MF_00715">
    <property type="entry name" value="SlyX"/>
    <property type="match status" value="1"/>
</dbReference>
<feature type="compositionally biased region" description="Basic and acidic residues" evidence="2">
    <location>
        <begin position="63"/>
        <end position="72"/>
    </location>
</feature>
<dbReference type="EMBL" id="MTSD02000001">
    <property type="protein sequence ID" value="OOV88654.1"/>
    <property type="molecule type" value="Genomic_DNA"/>
</dbReference>
<evidence type="ECO:0000256" key="2">
    <source>
        <dbReference type="SAM" id="MobiDB-lite"/>
    </source>
</evidence>
<proteinExistence type="inferred from homology"/>
<dbReference type="Proteomes" id="UP000190064">
    <property type="component" value="Unassembled WGS sequence"/>
</dbReference>
<dbReference type="InterPro" id="IPR007236">
    <property type="entry name" value="SlyX"/>
</dbReference>
<reference evidence="3" key="1">
    <citation type="submission" date="2017-02" db="EMBL/GenBank/DDBJ databases">
        <title>Draft Genome Sequence of the Salt Water Bacterium Oceanospirillum linum ATCC 11336.</title>
        <authorList>
            <person name="Trachtenberg A.M."/>
            <person name="Carney J.G."/>
            <person name="Linnane J.D."/>
            <person name="Rheaume B.A."/>
            <person name="Pitts N.L."/>
            <person name="Mykles D.L."/>
            <person name="Maclea K.S."/>
        </authorList>
    </citation>
    <scope>NUCLEOTIDE SEQUENCE [LARGE SCALE GENOMIC DNA]</scope>
    <source>
        <strain evidence="3">ATCC 11336</strain>
    </source>
</reference>
<comment type="similarity">
    <text evidence="1">Belongs to the SlyX family.</text>
</comment>
<keyword evidence="4" id="KW-1185">Reference proteome</keyword>
<name>A0A1T1HFM7_OCELI</name>
<dbReference type="AlphaFoldDB" id="A0A1T1HFM7"/>
<gene>
    <name evidence="1" type="primary">slyX</name>
    <name evidence="3" type="ORF">BTA35_0203985</name>
</gene>
<dbReference type="RefSeq" id="WP_077243096.1">
    <property type="nucleotide sequence ID" value="NZ_FXTS01000004.1"/>
</dbReference>